<dbReference type="AlphaFoldDB" id="A0A7C9GSF1"/>
<sequence>MNRLAGKIALITGAAQGLGAAMAHKFAAEGARVVLTDINAAGAAAQAAQIGDAAASIGHDVTDIAAWEAALAFTEDRFGGLHILVNNAGIAAGSTVEATSFEDWRRVHAIDLDSVFFGCKLALPLMARTVRDTGVRGSIVNISSIAGVIAGHNSAPYNSAKAAVRHLTKSVALHCAKQRYGITCNSIHPVFIDTPILDALTGHLGREEGLAKLGRQIPLGAVGEPDDIAWAAVYLASDEAKMVTGHGLYVDGGISAM</sequence>
<dbReference type="PANTHER" id="PTHR42760">
    <property type="entry name" value="SHORT-CHAIN DEHYDROGENASES/REDUCTASES FAMILY MEMBER"/>
    <property type="match status" value="1"/>
</dbReference>
<gene>
    <name evidence="3" type="ORF">F3168_11345</name>
</gene>
<organism evidence="3 4">
    <name type="scientific">Sandarakinorhabdus fusca</name>
    <dbReference type="NCBI Taxonomy" id="1439888"/>
    <lineage>
        <taxon>Bacteria</taxon>
        <taxon>Pseudomonadati</taxon>
        <taxon>Pseudomonadota</taxon>
        <taxon>Alphaproteobacteria</taxon>
        <taxon>Sphingomonadales</taxon>
        <taxon>Sphingosinicellaceae</taxon>
        <taxon>Sandarakinorhabdus</taxon>
    </lineage>
</organism>
<dbReference type="Pfam" id="PF13561">
    <property type="entry name" value="adh_short_C2"/>
    <property type="match status" value="1"/>
</dbReference>
<dbReference type="PRINTS" id="PR00080">
    <property type="entry name" value="SDRFAMILY"/>
</dbReference>
<name>A0A7C9GSF1_9SPHN</name>
<dbReference type="PROSITE" id="PS00061">
    <property type="entry name" value="ADH_SHORT"/>
    <property type="match status" value="1"/>
</dbReference>
<proteinExistence type="inferred from homology"/>
<evidence type="ECO:0000313" key="4">
    <source>
        <dbReference type="Proteomes" id="UP000481327"/>
    </source>
</evidence>
<evidence type="ECO:0000256" key="2">
    <source>
        <dbReference type="ARBA" id="ARBA00023002"/>
    </source>
</evidence>
<comment type="similarity">
    <text evidence="1">Belongs to the short-chain dehydrogenases/reductases (SDR) family.</text>
</comment>
<dbReference type="EMBL" id="WIOL01000004">
    <property type="protein sequence ID" value="MQT17851.1"/>
    <property type="molecule type" value="Genomic_DNA"/>
</dbReference>
<dbReference type="Proteomes" id="UP000481327">
    <property type="component" value="Unassembled WGS sequence"/>
</dbReference>
<dbReference type="PRINTS" id="PR00081">
    <property type="entry name" value="GDHRDH"/>
</dbReference>
<dbReference type="FunFam" id="3.40.50.720:FF:000084">
    <property type="entry name" value="Short-chain dehydrogenase reductase"/>
    <property type="match status" value="1"/>
</dbReference>
<dbReference type="OrthoDB" id="5457012at2"/>
<dbReference type="GO" id="GO:0047936">
    <property type="term" value="F:glucose 1-dehydrogenase [NAD(P)+] activity"/>
    <property type="evidence" value="ECO:0007669"/>
    <property type="project" value="UniProtKB-EC"/>
</dbReference>
<evidence type="ECO:0000256" key="1">
    <source>
        <dbReference type="ARBA" id="ARBA00006484"/>
    </source>
</evidence>
<reference evidence="3 4" key="1">
    <citation type="submission" date="2019-09" db="EMBL/GenBank/DDBJ databases">
        <title>Polymorphobacter sp. isolated from a lake in China.</title>
        <authorList>
            <person name="Liu Z."/>
        </authorList>
    </citation>
    <scope>NUCLEOTIDE SEQUENCE [LARGE SCALE GENOMIC DNA]</scope>
    <source>
        <strain evidence="3 4">D40P</strain>
    </source>
</reference>
<accession>A0A7C9GSF1</accession>
<protein>
    <submittedName>
        <fullName evidence="3">Glucose 1-dehydrogenase</fullName>
        <ecNumber evidence="3">1.1.1.47</ecNumber>
    </submittedName>
</protein>
<dbReference type="InterPro" id="IPR020904">
    <property type="entry name" value="Sc_DH/Rdtase_CS"/>
</dbReference>
<dbReference type="Gene3D" id="3.40.50.720">
    <property type="entry name" value="NAD(P)-binding Rossmann-like Domain"/>
    <property type="match status" value="1"/>
</dbReference>
<comment type="caution">
    <text evidence="3">The sequence shown here is derived from an EMBL/GenBank/DDBJ whole genome shotgun (WGS) entry which is preliminary data.</text>
</comment>
<keyword evidence="4" id="KW-1185">Reference proteome</keyword>
<dbReference type="InterPro" id="IPR002347">
    <property type="entry name" value="SDR_fam"/>
</dbReference>
<dbReference type="RefSeq" id="WP_152578329.1">
    <property type="nucleotide sequence ID" value="NZ_JAATJI010000001.1"/>
</dbReference>
<dbReference type="InterPro" id="IPR036291">
    <property type="entry name" value="NAD(P)-bd_dom_sf"/>
</dbReference>
<evidence type="ECO:0000313" key="3">
    <source>
        <dbReference type="EMBL" id="MQT17851.1"/>
    </source>
</evidence>
<keyword evidence="2 3" id="KW-0560">Oxidoreductase</keyword>
<dbReference type="SUPFAM" id="SSF51735">
    <property type="entry name" value="NAD(P)-binding Rossmann-fold domains"/>
    <property type="match status" value="1"/>
</dbReference>
<dbReference type="EC" id="1.1.1.47" evidence="3"/>
<dbReference type="NCBIfam" id="NF005559">
    <property type="entry name" value="PRK07231.1"/>
    <property type="match status" value="1"/>
</dbReference>
<dbReference type="PANTHER" id="PTHR42760:SF133">
    <property type="entry name" value="3-OXOACYL-[ACYL-CARRIER-PROTEIN] REDUCTASE"/>
    <property type="match status" value="1"/>
</dbReference>